<dbReference type="Proteomes" id="UP001515500">
    <property type="component" value="Chromosome 8"/>
</dbReference>
<accession>A0AB40BS75</accession>
<gene>
    <name evidence="5 6 7" type="primary">LOC120266449</name>
</gene>
<dbReference type="InterPro" id="IPR015943">
    <property type="entry name" value="WD40/YVTN_repeat-like_dom_sf"/>
</dbReference>
<dbReference type="Gene3D" id="2.130.10.10">
    <property type="entry name" value="YVTN repeat-like/Quinoprotein amine dehydrogenase"/>
    <property type="match status" value="1"/>
</dbReference>
<dbReference type="RefSeq" id="XP_039130014.1">
    <property type="nucleotide sequence ID" value="XM_039274080.1"/>
</dbReference>
<evidence type="ECO:0000256" key="1">
    <source>
        <dbReference type="ARBA" id="ARBA00022574"/>
    </source>
</evidence>
<protein>
    <submittedName>
        <fullName evidence="5 6">Uncharacterized protein LOC120266449</fullName>
    </submittedName>
</protein>
<evidence type="ECO:0000313" key="4">
    <source>
        <dbReference type="Proteomes" id="UP001515500"/>
    </source>
</evidence>
<proteinExistence type="predicted"/>
<dbReference type="PANTHER" id="PTHR19857">
    <property type="entry name" value="MITOCHONDRIAL DIVISION PROTEIN 1-RELATED"/>
    <property type="match status" value="1"/>
</dbReference>
<dbReference type="PANTHER" id="PTHR19857:SF21">
    <property type="entry name" value="ANAPHASE-PROMOTING COMPLEX SUBUNIT 4 WD40 DOMAIN-CONTAINING PROTEIN"/>
    <property type="match status" value="1"/>
</dbReference>
<dbReference type="SUPFAM" id="SSF50978">
    <property type="entry name" value="WD40 repeat-like"/>
    <property type="match status" value="1"/>
</dbReference>
<dbReference type="InterPro" id="IPR036322">
    <property type="entry name" value="WD40_repeat_dom_sf"/>
</dbReference>
<dbReference type="AlphaFoldDB" id="A0AB40BS75"/>
<evidence type="ECO:0000313" key="7">
    <source>
        <dbReference type="RefSeq" id="XP_039130014.1"/>
    </source>
</evidence>
<dbReference type="InterPro" id="IPR051179">
    <property type="entry name" value="WD_repeat_multifunction"/>
</dbReference>
<sequence>MERYLLPVDAPQNPKPSRRPRWGRSVLELDGRISSRYRHETSQLILDSYAEVGTFGHHYSIGFDMCPTHMTLLANAVNQDEPISSLRAGISGLEFDSKGIYLASVTKSGCLTVHDFESLYCTTYGPSSSSLEDEKKQLLHHSTSQPLGVVRWNPTNQDEVACASRQGNKVPIFDIGYVSSEPIEVLEKGKPKNSRQDCERHIGLSDIIFPSVDKSRFFSSGLDGVVYGWDRRISPLPYLELTNNSQTQLTSLQLDIEDRVVFAAGQNGIIYAWDLRGGRTSLAFQSHNEVYYPLLASFKLSAMLERIAPLKAQLNIISRGIHSINFDPSCRHQLAFHLYDGWSGVLNLNSSSVTHVHCPPSWLDDQELSSAPSDLRKPCWLPTSSIYTVGSSSSNGLYLLDFFPDASSACHVDFNEEVLDNADENKRTVRNRFLPLSQSVLVCAAHPLNGTIIAGTKDSSLLLVSQKHENV</sequence>
<reference evidence="5 6" key="1">
    <citation type="submission" date="2025-04" db="UniProtKB">
        <authorList>
            <consortium name="RefSeq"/>
        </authorList>
    </citation>
    <scope>IDENTIFICATION</scope>
</reference>
<dbReference type="InterPro" id="IPR001680">
    <property type="entry name" value="WD40_rpt"/>
</dbReference>
<dbReference type="GeneID" id="120266449"/>
<keyword evidence="2" id="KW-0677">Repeat</keyword>
<dbReference type="RefSeq" id="XP_039130013.1">
    <property type="nucleotide sequence ID" value="XM_039274079.1"/>
</dbReference>
<evidence type="ECO:0000256" key="3">
    <source>
        <dbReference type="SAM" id="MobiDB-lite"/>
    </source>
</evidence>
<keyword evidence="4" id="KW-1185">Reference proteome</keyword>
<feature type="region of interest" description="Disordered" evidence="3">
    <location>
        <begin position="1"/>
        <end position="22"/>
    </location>
</feature>
<evidence type="ECO:0000313" key="5">
    <source>
        <dbReference type="RefSeq" id="XP_039130012.1"/>
    </source>
</evidence>
<keyword evidence="1" id="KW-0853">WD repeat</keyword>
<evidence type="ECO:0000313" key="6">
    <source>
        <dbReference type="RefSeq" id="XP_039130013.1"/>
    </source>
</evidence>
<dbReference type="SMART" id="SM00320">
    <property type="entry name" value="WD40"/>
    <property type="match status" value="4"/>
</dbReference>
<organism evidence="4 7">
    <name type="scientific">Dioscorea cayennensis subsp. rotundata</name>
    <name type="common">White Guinea yam</name>
    <name type="synonym">Dioscorea rotundata</name>
    <dbReference type="NCBI Taxonomy" id="55577"/>
    <lineage>
        <taxon>Eukaryota</taxon>
        <taxon>Viridiplantae</taxon>
        <taxon>Streptophyta</taxon>
        <taxon>Embryophyta</taxon>
        <taxon>Tracheophyta</taxon>
        <taxon>Spermatophyta</taxon>
        <taxon>Magnoliopsida</taxon>
        <taxon>Liliopsida</taxon>
        <taxon>Dioscoreales</taxon>
        <taxon>Dioscoreaceae</taxon>
        <taxon>Dioscorea</taxon>
    </lineage>
</organism>
<name>A0AB40BS75_DIOCR</name>
<evidence type="ECO:0000256" key="2">
    <source>
        <dbReference type="ARBA" id="ARBA00022737"/>
    </source>
</evidence>
<dbReference type="RefSeq" id="XP_039130012.1">
    <property type="nucleotide sequence ID" value="XM_039274078.1"/>
</dbReference>